<dbReference type="Proteomes" id="UP001596072">
    <property type="component" value="Unassembled WGS sequence"/>
</dbReference>
<dbReference type="PANTHER" id="PTHR34202">
    <property type="entry name" value="UPF0548 PROTEIN"/>
    <property type="match status" value="1"/>
</dbReference>
<dbReference type="EMBL" id="JBHSNS010000001">
    <property type="protein sequence ID" value="MFC5727606.1"/>
    <property type="molecule type" value="Genomic_DNA"/>
</dbReference>
<dbReference type="PIRSF" id="PIRSF010260">
    <property type="entry name" value="UCP010260"/>
    <property type="match status" value="1"/>
</dbReference>
<name>A0ABW0ZDH8_9ACTN</name>
<sequence>MSAEATDDLSYDAVGQTRIDRDDWDGCPRGYRRFERTVDIGQGPEDWERSSADVLRWAVKLRSGFDVRDGAAGLEVVENRGYELVARLGPLRLREPVRVVEVVRSPDRCGFAYGTRTGHPVSGEEAFIVHRSPDGTVRLTLRSLTRAAAGWRRVLFPIALVAQRLYRRRYLRALTRGR</sequence>
<dbReference type="InterPro" id="IPR014457">
    <property type="entry name" value="UCP010260"/>
</dbReference>
<dbReference type="RefSeq" id="WP_136430943.1">
    <property type="nucleotide sequence ID" value="NZ_JBHSNS010000001.1"/>
</dbReference>
<dbReference type="Pfam" id="PF09348">
    <property type="entry name" value="DUF1990"/>
    <property type="match status" value="1"/>
</dbReference>
<protein>
    <submittedName>
        <fullName evidence="2">DUF1990 family protein</fullName>
    </submittedName>
</protein>
<dbReference type="PANTHER" id="PTHR34202:SF1">
    <property type="entry name" value="UPF0548 PROTEIN"/>
    <property type="match status" value="1"/>
</dbReference>
<evidence type="ECO:0000313" key="3">
    <source>
        <dbReference type="Proteomes" id="UP001596072"/>
    </source>
</evidence>
<accession>A0ABW0ZDH8</accession>
<dbReference type="InterPro" id="IPR018960">
    <property type="entry name" value="DUF1990"/>
</dbReference>
<gene>
    <name evidence="2" type="ORF">ACFPQB_01660</name>
</gene>
<evidence type="ECO:0000259" key="1">
    <source>
        <dbReference type="Pfam" id="PF09348"/>
    </source>
</evidence>
<comment type="caution">
    <text evidence="2">The sequence shown here is derived from an EMBL/GenBank/DDBJ whole genome shotgun (WGS) entry which is preliminary data.</text>
</comment>
<proteinExistence type="predicted"/>
<feature type="domain" description="DUF1990" evidence="1">
    <location>
        <begin position="11"/>
        <end position="173"/>
    </location>
</feature>
<reference evidence="3" key="1">
    <citation type="journal article" date="2019" name="Int. J. Syst. Evol. Microbiol.">
        <title>The Global Catalogue of Microorganisms (GCM) 10K type strain sequencing project: providing services to taxonomists for standard genome sequencing and annotation.</title>
        <authorList>
            <consortium name="The Broad Institute Genomics Platform"/>
            <consortium name="The Broad Institute Genome Sequencing Center for Infectious Disease"/>
            <person name="Wu L."/>
            <person name="Ma J."/>
        </authorList>
    </citation>
    <scope>NUCLEOTIDE SEQUENCE [LARGE SCALE GENOMIC DNA]</scope>
    <source>
        <strain evidence="3">YIM 94188</strain>
    </source>
</reference>
<organism evidence="2 3">
    <name type="scientific">Nocardioides vastitatis</name>
    <dbReference type="NCBI Taxonomy" id="2568655"/>
    <lineage>
        <taxon>Bacteria</taxon>
        <taxon>Bacillati</taxon>
        <taxon>Actinomycetota</taxon>
        <taxon>Actinomycetes</taxon>
        <taxon>Propionibacteriales</taxon>
        <taxon>Nocardioidaceae</taxon>
        <taxon>Nocardioides</taxon>
    </lineage>
</organism>
<keyword evidence="3" id="KW-1185">Reference proteome</keyword>
<evidence type="ECO:0000313" key="2">
    <source>
        <dbReference type="EMBL" id="MFC5727606.1"/>
    </source>
</evidence>